<evidence type="ECO:0000259" key="3">
    <source>
        <dbReference type="PROSITE" id="PS51186"/>
    </source>
</evidence>
<proteinExistence type="predicted"/>
<dbReference type="Pfam" id="PF00583">
    <property type="entry name" value="Acetyltransf_1"/>
    <property type="match status" value="1"/>
</dbReference>
<dbReference type="EMBL" id="AP024485">
    <property type="protein sequence ID" value="BCS88186.1"/>
    <property type="molecule type" value="Genomic_DNA"/>
</dbReference>
<dbReference type="Proteomes" id="UP001053296">
    <property type="component" value="Chromosome"/>
</dbReference>
<dbReference type="InterPro" id="IPR016181">
    <property type="entry name" value="Acyl_CoA_acyltransferase"/>
</dbReference>
<keyword evidence="5" id="KW-1185">Reference proteome</keyword>
<dbReference type="SUPFAM" id="SSF55729">
    <property type="entry name" value="Acyl-CoA N-acyltransferases (Nat)"/>
    <property type="match status" value="1"/>
</dbReference>
<dbReference type="Gene3D" id="3.40.630.30">
    <property type="match status" value="1"/>
</dbReference>
<keyword evidence="1" id="KW-0808">Transferase</keyword>
<protein>
    <recommendedName>
        <fullName evidence="3">N-acetyltransferase domain-containing protein</fullName>
    </recommendedName>
</protein>
<dbReference type="PROSITE" id="PS51186">
    <property type="entry name" value="GNAT"/>
    <property type="match status" value="1"/>
</dbReference>
<sequence>MIAIRPATAEDQRVIRDIILQSLLASYAHFLPASFIDKTIENDRAGEIARNDGIRFAIAEQEAVPAGVMLLKENYVDHLWTHPNFMGQGVGSALLDHAAQVAAKAGHDRLTLDCFEKNVTALAFYRARGFALEKTYEAKILPGENACFLVKDLRG</sequence>
<evidence type="ECO:0000313" key="5">
    <source>
        <dbReference type="Proteomes" id="UP001053296"/>
    </source>
</evidence>
<dbReference type="CDD" id="cd04301">
    <property type="entry name" value="NAT_SF"/>
    <property type="match status" value="1"/>
</dbReference>
<evidence type="ECO:0000256" key="2">
    <source>
        <dbReference type="ARBA" id="ARBA00023315"/>
    </source>
</evidence>
<reference evidence="4" key="1">
    <citation type="journal article" date="2022" name="Arch. Microbiol.">
        <title>Pseudodesulfovibrio sediminis sp. nov., a mesophilic and neutrophilic sulfate-reducing bacterium isolated from sediment of a brackish lake.</title>
        <authorList>
            <person name="Takahashi A."/>
            <person name="Kojima H."/>
            <person name="Watanabe M."/>
            <person name="Fukui M."/>
        </authorList>
    </citation>
    <scope>NUCLEOTIDE SEQUENCE</scope>
    <source>
        <strain evidence="4">SF6</strain>
    </source>
</reference>
<gene>
    <name evidence="4" type="ORF">PSDVSF_14280</name>
</gene>
<organism evidence="4 5">
    <name type="scientific">Pseudodesulfovibrio sediminis</name>
    <dbReference type="NCBI Taxonomy" id="2810563"/>
    <lineage>
        <taxon>Bacteria</taxon>
        <taxon>Pseudomonadati</taxon>
        <taxon>Thermodesulfobacteriota</taxon>
        <taxon>Desulfovibrionia</taxon>
        <taxon>Desulfovibrionales</taxon>
        <taxon>Desulfovibrionaceae</taxon>
    </lineage>
</organism>
<keyword evidence="2" id="KW-0012">Acyltransferase</keyword>
<dbReference type="PANTHER" id="PTHR43877:SF2">
    <property type="entry name" value="AMINOALKYLPHOSPHONATE N-ACETYLTRANSFERASE-RELATED"/>
    <property type="match status" value="1"/>
</dbReference>
<name>A0ABN6EP52_9BACT</name>
<evidence type="ECO:0000313" key="4">
    <source>
        <dbReference type="EMBL" id="BCS88186.1"/>
    </source>
</evidence>
<evidence type="ECO:0000256" key="1">
    <source>
        <dbReference type="ARBA" id="ARBA00022679"/>
    </source>
</evidence>
<dbReference type="RefSeq" id="WP_229595589.1">
    <property type="nucleotide sequence ID" value="NZ_AP024485.1"/>
</dbReference>
<dbReference type="InterPro" id="IPR050832">
    <property type="entry name" value="Bact_Acetyltransf"/>
</dbReference>
<accession>A0ABN6EP52</accession>
<feature type="domain" description="N-acetyltransferase" evidence="3">
    <location>
        <begin position="2"/>
        <end position="154"/>
    </location>
</feature>
<dbReference type="InterPro" id="IPR000182">
    <property type="entry name" value="GNAT_dom"/>
</dbReference>
<dbReference type="PANTHER" id="PTHR43877">
    <property type="entry name" value="AMINOALKYLPHOSPHONATE N-ACETYLTRANSFERASE-RELATED-RELATED"/>
    <property type="match status" value="1"/>
</dbReference>